<keyword evidence="3" id="KW-1185">Reference proteome</keyword>
<feature type="region of interest" description="Disordered" evidence="1">
    <location>
        <begin position="1"/>
        <end position="20"/>
    </location>
</feature>
<dbReference type="AlphaFoldDB" id="A0A8D5FK08"/>
<evidence type="ECO:0000256" key="1">
    <source>
        <dbReference type="SAM" id="MobiDB-lite"/>
    </source>
</evidence>
<dbReference type="EMBL" id="AP024086">
    <property type="protein sequence ID" value="BCL62275.1"/>
    <property type="molecule type" value="Genomic_DNA"/>
</dbReference>
<proteinExistence type="predicted"/>
<evidence type="ECO:0000313" key="2">
    <source>
        <dbReference type="EMBL" id="BCL62275.1"/>
    </source>
</evidence>
<feature type="compositionally biased region" description="Basic residues" evidence="1">
    <location>
        <begin position="1"/>
        <end position="10"/>
    </location>
</feature>
<organism evidence="2 3">
    <name type="scientific">Desulfomarina profundi</name>
    <dbReference type="NCBI Taxonomy" id="2772557"/>
    <lineage>
        <taxon>Bacteria</taxon>
        <taxon>Pseudomonadati</taxon>
        <taxon>Thermodesulfobacteriota</taxon>
        <taxon>Desulfobulbia</taxon>
        <taxon>Desulfobulbales</taxon>
        <taxon>Desulfobulbaceae</taxon>
        <taxon>Desulfomarina</taxon>
    </lineage>
</organism>
<gene>
    <name evidence="2" type="ORF">DGMP_29680</name>
</gene>
<protein>
    <submittedName>
        <fullName evidence="2">Uncharacterized protein</fullName>
    </submittedName>
</protein>
<evidence type="ECO:0000313" key="3">
    <source>
        <dbReference type="Proteomes" id="UP000826725"/>
    </source>
</evidence>
<name>A0A8D5FK08_9BACT</name>
<reference evidence="2" key="1">
    <citation type="submission" date="2020-09" db="EMBL/GenBank/DDBJ databases">
        <title>Desulfogranum mesoprofundum gen. nov., sp. nov., a novel mesophilic, sulfate-reducing chemolithoautotroph isolated from a deep-sea hydrothermal vent chimney in the Suiyo Seamount.</title>
        <authorList>
            <person name="Hashimoto Y."/>
            <person name="Nakagawa S."/>
        </authorList>
    </citation>
    <scope>NUCLEOTIDE SEQUENCE</scope>
    <source>
        <strain evidence="2">KT2</strain>
    </source>
</reference>
<accession>A0A8D5FK08</accession>
<dbReference type="Proteomes" id="UP000826725">
    <property type="component" value="Chromosome"/>
</dbReference>
<sequence length="113" mass="13242">MMRTAFHKKKSTPEKNNNAPGRVLILLTAGNEKKNSTILNRIILRYNLILTSRKKLSRLNHELVILTTTSNVKEICRKIQKENQNIRVQPDYYYSTLGDKEEKKPANLFRMRV</sequence>
<dbReference type="KEGG" id="dbk:DGMP_29680"/>